<evidence type="ECO:0000313" key="1">
    <source>
        <dbReference type="EMBL" id="PWS31576.1"/>
    </source>
</evidence>
<dbReference type="RefSeq" id="WP_109930538.1">
    <property type="nucleotide sequence ID" value="NZ_QGNY01000004.1"/>
</dbReference>
<proteinExistence type="predicted"/>
<comment type="caution">
    <text evidence="1">The sequence shown here is derived from an EMBL/GenBank/DDBJ whole genome shotgun (WGS) entry which is preliminary data.</text>
</comment>
<dbReference type="Proteomes" id="UP000245391">
    <property type="component" value="Unassembled WGS sequence"/>
</dbReference>
<gene>
    <name evidence="1" type="ORF">DF947_13380</name>
</gene>
<protein>
    <recommendedName>
        <fullName evidence="3">Lipoprotein</fullName>
    </recommendedName>
</protein>
<dbReference type="EMBL" id="QGNY01000004">
    <property type="protein sequence ID" value="PWS31576.1"/>
    <property type="molecule type" value="Genomic_DNA"/>
</dbReference>
<sequence length="176" mass="20924">MKQKTYILAITAVFLSCNNQPNQVEKTAIAKTETQTNKVDNSKYYTQQDTILILTEIGNTLKFAKSDFNKIVDEHPELFQEFPEHPDRIYYRFVNNVDFGSEQGQDVYYVLYAYFLKQKNGITRYVQQRKNLIEIYLRINSLFAHFQYGGTYFDHQKMRILGYAEYSIYLFPKEKN</sequence>
<organism evidence="1 2">
    <name type="scientific">Pedobacter paludis</name>
    <dbReference type="NCBI Taxonomy" id="2203212"/>
    <lineage>
        <taxon>Bacteria</taxon>
        <taxon>Pseudomonadati</taxon>
        <taxon>Bacteroidota</taxon>
        <taxon>Sphingobacteriia</taxon>
        <taxon>Sphingobacteriales</taxon>
        <taxon>Sphingobacteriaceae</taxon>
        <taxon>Pedobacter</taxon>
    </lineage>
</organism>
<evidence type="ECO:0008006" key="3">
    <source>
        <dbReference type="Google" id="ProtNLM"/>
    </source>
</evidence>
<dbReference type="AlphaFoldDB" id="A0A317F291"/>
<accession>A0A317F291</accession>
<dbReference type="OrthoDB" id="676889at2"/>
<name>A0A317F291_9SPHI</name>
<reference evidence="2" key="1">
    <citation type="submission" date="2018-05" db="EMBL/GenBank/DDBJ databases">
        <title>Pedobacter paludis sp. nov., isolated from wetland soil.</title>
        <authorList>
            <person name="Zhang Y."/>
        </authorList>
    </citation>
    <scope>NUCLEOTIDE SEQUENCE [LARGE SCALE GENOMIC DNA]</scope>
    <source>
        <strain evidence="2">R-8</strain>
    </source>
</reference>
<dbReference type="PROSITE" id="PS51257">
    <property type="entry name" value="PROKAR_LIPOPROTEIN"/>
    <property type="match status" value="1"/>
</dbReference>
<evidence type="ECO:0000313" key="2">
    <source>
        <dbReference type="Proteomes" id="UP000245391"/>
    </source>
</evidence>
<keyword evidence="2" id="KW-1185">Reference proteome</keyword>